<feature type="compositionally biased region" description="Basic and acidic residues" evidence="1">
    <location>
        <begin position="15"/>
        <end position="37"/>
    </location>
</feature>
<proteinExistence type="predicted"/>
<gene>
    <name evidence="2" type="ORF">BDP27DRAFT_1436206</name>
</gene>
<feature type="region of interest" description="Disordered" evidence="1">
    <location>
        <begin position="1"/>
        <end position="114"/>
    </location>
</feature>
<keyword evidence="3" id="KW-1185">Reference proteome</keyword>
<feature type="compositionally biased region" description="Polar residues" evidence="1">
    <location>
        <begin position="1"/>
        <end position="14"/>
    </location>
</feature>
<name>A0A9P5P4I4_9AGAR</name>
<accession>A0A9P5P4I4</accession>
<feature type="compositionally biased region" description="Polar residues" evidence="1">
    <location>
        <begin position="48"/>
        <end position="61"/>
    </location>
</feature>
<sequence length="114" mass="12772">MAKNLFDSSPANLDTQREYGWRPLDRGGLHHDPKHPESQAAFDARAVGQTTRVSRKPSNTKQSRKRKASPSPATRMAKKPDLRDGRSYYQAVDSEQPTSPPNPSGTQSWPSRTR</sequence>
<comment type="caution">
    <text evidence="2">The sequence shown here is derived from an EMBL/GenBank/DDBJ whole genome shotgun (WGS) entry which is preliminary data.</text>
</comment>
<dbReference type="EMBL" id="JADNRY010000661">
    <property type="protein sequence ID" value="KAF9030890.1"/>
    <property type="molecule type" value="Genomic_DNA"/>
</dbReference>
<evidence type="ECO:0000256" key="1">
    <source>
        <dbReference type="SAM" id="MobiDB-lite"/>
    </source>
</evidence>
<feature type="compositionally biased region" description="Polar residues" evidence="1">
    <location>
        <begin position="104"/>
        <end position="114"/>
    </location>
</feature>
<dbReference type="Proteomes" id="UP000772434">
    <property type="component" value="Unassembled WGS sequence"/>
</dbReference>
<dbReference type="AlphaFoldDB" id="A0A9P5P4I4"/>
<reference evidence="2" key="1">
    <citation type="submission" date="2020-11" db="EMBL/GenBank/DDBJ databases">
        <authorList>
            <consortium name="DOE Joint Genome Institute"/>
            <person name="Ahrendt S."/>
            <person name="Riley R."/>
            <person name="Andreopoulos W."/>
            <person name="Labutti K."/>
            <person name="Pangilinan J."/>
            <person name="Ruiz-Duenas F.J."/>
            <person name="Barrasa J.M."/>
            <person name="Sanchez-Garcia M."/>
            <person name="Camarero S."/>
            <person name="Miyauchi S."/>
            <person name="Serrano A."/>
            <person name="Linde D."/>
            <person name="Babiker R."/>
            <person name="Drula E."/>
            <person name="Ayuso-Fernandez I."/>
            <person name="Pacheco R."/>
            <person name="Padilla G."/>
            <person name="Ferreira P."/>
            <person name="Barriuso J."/>
            <person name="Kellner H."/>
            <person name="Castanera R."/>
            <person name="Alfaro M."/>
            <person name="Ramirez L."/>
            <person name="Pisabarro A.G."/>
            <person name="Kuo A."/>
            <person name="Tritt A."/>
            <person name="Lipzen A."/>
            <person name="He G."/>
            <person name="Yan M."/>
            <person name="Ng V."/>
            <person name="Cullen D."/>
            <person name="Martin F."/>
            <person name="Rosso M.-N."/>
            <person name="Henrissat B."/>
            <person name="Hibbett D."/>
            <person name="Martinez A.T."/>
            <person name="Grigoriev I.V."/>
        </authorList>
    </citation>
    <scope>NUCLEOTIDE SEQUENCE</scope>
    <source>
        <strain evidence="2">AH 40177</strain>
    </source>
</reference>
<protein>
    <submittedName>
        <fullName evidence="2">Uncharacterized protein</fullName>
    </submittedName>
</protein>
<evidence type="ECO:0000313" key="3">
    <source>
        <dbReference type="Proteomes" id="UP000772434"/>
    </source>
</evidence>
<evidence type="ECO:0000313" key="2">
    <source>
        <dbReference type="EMBL" id="KAF9030890.1"/>
    </source>
</evidence>
<organism evidence="2 3">
    <name type="scientific">Rhodocollybia butyracea</name>
    <dbReference type="NCBI Taxonomy" id="206335"/>
    <lineage>
        <taxon>Eukaryota</taxon>
        <taxon>Fungi</taxon>
        <taxon>Dikarya</taxon>
        <taxon>Basidiomycota</taxon>
        <taxon>Agaricomycotina</taxon>
        <taxon>Agaricomycetes</taxon>
        <taxon>Agaricomycetidae</taxon>
        <taxon>Agaricales</taxon>
        <taxon>Marasmiineae</taxon>
        <taxon>Omphalotaceae</taxon>
        <taxon>Rhodocollybia</taxon>
    </lineage>
</organism>